<dbReference type="InterPro" id="IPR002347">
    <property type="entry name" value="SDR_fam"/>
</dbReference>
<evidence type="ECO:0000256" key="2">
    <source>
        <dbReference type="ARBA" id="ARBA00023002"/>
    </source>
</evidence>
<dbReference type="PANTHER" id="PTHR44229:SF4">
    <property type="entry name" value="15-HYDROXYPROSTAGLANDIN DEHYDROGENASE [NAD(+)]"/>
    <property type="match status" value="1"/>
</dbReference>
<organism evidence="3 4">
    <name type="scientific">Sphaceloma murrayae</name>
    <dbReference type="NCBI Taxonomy" id="2082308"/>
    <lineage>
        <taxon>Eukaryota</taxon>
        <taxon>Fungi</taxon>
        <taxon>Dikarya</taxon>
        <taxon>Ascomycota</taxon>
        <taxon>Pezizomycotina</taxon>
        <taxon>Dothideomycetes</taxon>
        <taxon>Dothideomycetidae</taxon>
        <taxon>Myriangiales</taxon>
        <taxon>Elsinoaceae</taxon>
        <taxon>Sphaceloma</taxon>
    </lineage>
</organism>
<evidence type="ECO:0000313" key="3">
    <source>
        <dbReference type="EMBL" id="PNS19109.1"/>
    </source>
</evidence>
<dbReference type="PRINTS" id="PR00081">
    <property type="entry name" value="GDHRDH"/>
</dbReference>
<dbReference type="STRING" id="2082308.A0A2K1QVR3"/>
<dbReference type="Proteomes" id="UP000243797">
    <property type="component" value="Unassembled WGS sequence"/>
</dbReference>
<protein>
    <submittedName>
        <fullName evidence="3">Carbonyl reductase family member 4</fullName>
    </submittedName>
</protein>
<dbReference type="AlphaFoldDB" id="A0A2K1QVR3"/>
<reference evidence="3 4" key="1">
    <citation type="submission" date="2017-06" db="EMBL/GenBank/DDBJ databases">
        <title>Draft genome sequence of a variant of Elsinoe murrayae.</title>
        <authorList>
            <person name="Cheng Q."/>
        </authorList>
    </citation>
    <scope>NUCLEOTIDE SEQUENCE [LARGE SCALE GENOMIC DNA]</scope>
    <source>
        <strain evidence="3 4">CQ-2017a</strain>
    </source>
</reference>
<name>A0A2K1QVR3_9PEZI</name>
<evidence type="ECO:0000313" key="4">
    <source>
        <dbReference type="Proteomes" id="UP000243797"/>
    </source>
</evidence>
<dbReference type="FunFam" id="3.40.50.720:FF:000643">
    <property type="entry name" value="Short chain dehydrogenase/reductase family oxidoreductase, putative"/>
    <property type="match status" value="1"/>
</dbReference>
<dbReference type="EMBL" id="NKHZ01000033">
    <property type="protein sequence ID" value="PNS19109.1"/>
    <property type="molecule type" value="Genomic_DNA"/>
</dbReference>
<dbReference type="GO" id="GO:0016616">
    <property type="term" value="F:oxidoreductase activity, acting on the CH-OH group of donors, NAD or NADP as acceptor"/>
    <property type="evidence" value="ECO:0007669"/>
    <property type="project" value="TreeGrafter"/>
</dbReference>
<dbReference type="SUPFAM" id="SSF51735">
    <property type="entry name" value="NAD(P)-binding Rossmann-fold domains"/>
    <property type="match status" value="1"/>
</dbReference>
<accession>A0A2K1QVR3</accession>
<proteinExistence type="inferred from homology"/>
<dbReference type="PANTHER" id="PTHR44229">
    <property type="entry name" value="15-HYDROXYPROSTAGLANDIN DEHYDROGENASE [NAD(+)]"/>
    <property type="match status" value="1"/>
</dbReference>
<sequence>MTSTTAAPASPAQATFTLHGKTAIVTGAGSGINLSFAELLLEAGTNVVFADLSLRPEAQKVVDRFVADQDGKPRAVFVKTDVTHWDQLETMFKVADEEFGGADIVCPGAGIFEPPWSNFWNPPGTVEAKDSHTGEPNGLGHYTTLDLNLTHPIRVTQMAMARWLNPQPGSRVGKVSPQNPKRVVHITSVAGQLASLLSPLYHASKHGLSGFIKSLAGLDQLGIRVNGVAPGLIMTPLWSDHADKMKFANAGHQTWVLPKEVAEAMVACLVDDQYGAGAIVEVTRDKRRMVELLNDPGPDPKAVEGFEGGRAFEEALGKVTAEGWGTDRQAKS</sequence>
<keyword evidence="2" id="KW-0560">Oxidoreductase</keyword>
<evidence type="ECO:0000256" key="1">
    <source>
        <dbReference type="ARBA" id="ARBA00006484"/>
    </source>
</evidence>
<comment type="caution">
    <text evidence="3">The sequence shown here is derived from an EMBL/GenBank/DDBJ whole genome shotgun (WGS) entry which is preliminary data.</text>
</comment>
<dbReference type="InParanoid" id="A0A2K1QVR3"/>
<dbReference type="InterPro" id="IPR036291">
    <property type="entry name" value="NAD(P)-bd_dom_sf"/>
</dbReference>
<dbReference type="Gene3D" id="3.40.50.720">
    <property type="entry name" value="NAD(P)-binding Rossmann-like Domain"/>
    <property type="match status" value="1"/>
</dbReference>
<dbReference type="Pfam" id="PF00106">
    <property type="entry name" value="adh_short"/>
    <property type="match status" value="1"/>
</dbReference>
<dbReference type="GO" id="GO:0005737">
    <property type="term" value="C:cytoplasm"/>
    <property type="evidence" value="ECO:0007669"/>
    <property type="project" value="TreeGrafter"/>
</dbReference>
<keyword evidence="4" id="KW-1185">Reference proteome</keyword>
<comment type="similarity">
    <text evidence="1">Belongs to the short-chain dehydrogenases/reductases (SDR) family.</text>
</comment>
<gene>
    <name evidence="3" type="ORF">CAC42_1845</name>
</gene>
<dbReference type="OrthoDB" id="5296at2759"/>